<keyword evidence="3" id="KW-0540">Nuclease</keyword>
<evidence type="ECO:0000259" key="2">
    <source>
        <dbReference type="Pfam" id="PF04480"/>
    </source>
</evidence>
<evidence type="ECO:0000313" key="3">
    <source>
        <dbReference type="EMBL" id="RZF64353.1"/>
    </source>
</evidence>
<dbReference type="SUPFAM" id="SSF52980">
    <property type="entry name" value="Restriction endonuclease-like"/>
    <property type="match status" value="1"/>
</dbReference>
<evidence type="ECO:0000256" key="1">
    <source>
        <dbReference type="SAM" id="MobiDB-lite"/>
    </source>
</evidence>
<sequence>MRGNADGLTKRQLLPASTTNRSRQLRRDATEAEKHVRRALRDAFPEAKFRFQVSLGVYHADFCSHQARLVIEIDGGQHADDAAKDEKRTRFIEGEGYRVIRFWNNDVLTNIEGVIAVIADNLPSPLVGEGGPKGRMRGNDAA</sequence>
<reference evidence="3 4" key="1">
    <citation type="submission" date="2019-02" db="EMBL/GenBank/DDBJ databases">
        <authorList>
            <person name="Li Y."/>
        </authorList>
    </citation>
    <scope>NUCLEOTIDE SEQUENCE [LARGE SCALE GENOMIC DNA]</scope>
    <source>
        <strain evidence="3 4">3-7</strain>
    </source>
</reference>
<dbReference type="InterPro" id="IPR007569">
    <property type="entry name" value="DUF559"/>
</dbReference>
<dbReference type="GO" id="GO:0004519">
    <property type="term" value="F:endonuclease activity"/>
    <property type="evidence" value="ECO:0007669"/>
    <property type="project" value="UniProtKB-KW"/>
</dbReference>
<name>A0A4Q6XUT0_9SPHN</name>
<dbReference type="PANTHER" id="PTHR38590:SF1">
    <property type="entry name" value="BLL0828 PROTEIN"/>
    <property type="match status" value="1"/>
</dbReference>
<dbReference type="EMBL" id="SGIS01000015">
    <property type="protein sequence ID" value="RZF64353.1"/>
    <property type="molecule type" value="Genomic_DNA"/>
</dbReference>
<dbReference type="InterPro" id="IPR011335">
    <property type="entry name" value="Restrct_endonuc-II-like"/>
</dbReference>
<keyword evidence="3" id="KW-0378">Hydrolase</keyword>
<dbReference type="Proteomes" id="UP000292085">
    <property type="component" value="Unassembled WGS sequence"/>
</dbReference>
<keyword evidence="3" id="KW-0255">Endonuclease</keyword>
<keyword evidence="4" id="KW-1185">Reference proteome</keyword>
<comment type="caution">
    <text evidence="3">The sequence shown here is derived from an EMBL/GenBank/DDBJ whole genome shotgun (WGS) entry which is preliminary data.</text>
</comment>
<dbReference type="Pfam" id="PF04480">
    <property type="entry name" value="DUF559"/>
    <property type="match status" value="1"/>
</dbReference>
<feature type="region of interest" description="Disordered" evidence="1">
    <location>
        <begin position="1"/>
        <end position="30"/>
    </location>
</feature>
<dbReference type="CDD" id="cd01038">
    <property type="entry name" value="Endonuclease_DUF559"/>
    <property type="match status" value="1"/>
</dbReference>
<protein>
    <submittedName>
        <fullName evidence="3">Endonuclease domain-containing protein</fullName>
    </submittedName>
</protein>
<organism evidence="3 4">
    <name type="scientific">Sphingomonas populi</name>
    <dbReference type="NCBI Taxonomy" id="2484750"/>
    <lineage>
        <taxon>Bacteria</taxon>
        <taxon>Pseudomonadati</taxon>
        <taxon>Pseudomonadota</taxon>
        <taxon>Alphaproteobacteria</taxon>
        <taxon>Sphingomonadales</taxon>
        <taxon>Sphingomonadaceae</taxon>
        <taxon>Sphingomonas</taxon>
    </lineage>
</organism>
<dbReference type="InterPro" id="IPR047216">
    <property type="entry name" value="Endonuclease_DUF559_bact"/>
</dbReference>
<dbReference type="OrthoDB" id="9798754at2"/>
<gene>
    <name evidence="3" type="ORF">EWE75_11395</name>
</gene>
<evidence type="ECO:0000313" key="4">
    <source>
        <dbReference type="Proteomes" id="UP000292085"/>
    </source>
</evidence>
<accession>A0A4Q6XUT0</accession>
<feature type="domain" description="DUF559" evidence="2">
    <location>
        <begin position="18"/>
        <end position="121"/>
    </location>
</feature>
<dbReference type="Gene3D" id="3.40.960.10">
    <property type="entry name" value="VSR Endonuclease"/>
    <property type="match status" value="1"/>
</dbReference>
<dbReference type="PANTHER" id="PTHR38590">
    <property type="entry name" value="BLL0828 PROTEIN"/>
    <property type="match status" value="1"/>
</dbReference>
<proteinExistence type="predicted"/>
<dbReference type="AlphaFoldDB" id="A0A4Q6XUT0"/>